<sequence length="73" mass="8567">MSECFSCSKGSNRRCRYGLTANYFMAWTLLNAGRRFFKCPKHELPPRVSNLIHSLKKEKEALICERNAMQRKI</sequence>
<gene>
    <name evidence="1" type="ORF">A4A49_58290</name>
</gene>
<organism evidence="1 2">
    <name type="scientific">Nicotiana attenuata</name>
    <name type="common">Coyote tobacco</name>
    <dbReference type="NCBI Taxonomy" id="49451"/>
    <lineage>
        <taxon>Eukaryota</taxon>
        <taxon>Viridiplantae</taxon>
        <taxon>Streptophyta</taxon>
        <taxon>Embryophyta</taxon>
        <taxon>Tracheophyta</taxon>
        <taxon>Spermatophyta</taxon>
        <taxon>Magnoliopsida</taxon>
        <taxon>eudicotyledons</taxon>
        <taxon>Gunneridae</taxon>
        <taxon>Pentapetalae</taxon>
        <taxon>asterids</taxon>
        <taxon>lamiids</taxon>
        <taxon>Solanales</taxon>
        <taxon>Solanaceae</taxon>
        <taxon>Nicotianoideae</taxon>
        <taxon>Nicotianeae</taxon>
        <taxon>Nicotiana</taxon>
    </lineage>
</organism>
<dbReference type="AlphaFoldDB" id="A0A314LEZ9"/>
<dbReference type="Proteomes" id="UP000187609">
    <property type="component" value="Unassembled WGS sequence"/>
</dbReference>
<comment type="caution">
    <text evidence="1">The sequence shown here is derived from an EMBL/GenBank/DDBJ whole genome shotgun (WGS) entry which is preliminary data.</text>
</comment>
<evidence type="ECO:0008006" key="3">
    <source>
        <dbReference type="Google" id="ProtNLM"/>
    </source>
</evidence>
<reference evidence="1" key="1">
    <citation type="submission" date="2016-11" db="EMBL/GenBank/DDBJ databases">
        <title>The genome of Nicotiana attenuata.</title>
        <authorList>
            <person name="Xu S."/>
            <person name="Brockmoeller T."/>
            <person name="Gaquerel E."/>
            <person name="Navarro A."/>
            <person name="Kuhl H."/>
            <person name="Gase K."/>
            <person name="Ling Z."/>
            <person name="Zhou W."/>
            <person name="Kreitzer C."/>
            <person name="Stanke M."/>
            <person name="Tang H."/>
            <person name="Lyons E."/>
            <person name="Pandey P."/>
            <person name="Pandey S.P."/>
            <person name="Timmermann B."/>
            <person name="Baldwin I.T."/>
        </authorList>
    </citation>
    <scope>NUCLEOTIDE SEQUENCE [LARGE SCALE GENOMIC DNA]</scope>
    <source>
        <strain evidence="1">UT</strain>
    </source>
</reference>
<dbReference type="EMBL" id="MJEQ01000046">
    <property type="protein sequence ID" value="OIT40176.1"/>
    <property type="molecule type" value="Genomic_DNA"/>
</dbReference>
<dbReference type="SMR" id="A0A314LEZ9"/>
<evidence type="ECO:0000313" key="1">
    <source>
        <dbReference type="EMBL" id="OIT40176.1"/>
    </source>
</evidence>
<proteinExistence type="predicted"/>
<accession>A0A314LEZ9</accession>
<evidence type="ECO:0000313" key="2">
    <source>
        <dbReference type="Proteomes" id="UP000187609"/>
    </source>
</evidence>
<protein>
    <recommendedName>
        <fullName evidence="3">Zinc finger GRF-type domain-containing protein</fullName>
    </recommendedName>
</protein>
<name>A0A314LEZ9_NICAT</name>
<feature type="non-terminal residue" evidence="1">
    <location>
        <position position="73"/>
    </location>
</feature>
<keyword evidence="2" id="KW-1185">Reference proteome</keyword>
<dbReference type="Gramene" id="OIT40176">
    <property type="protein sequence ID" value="OIT40176"/>
    <property type="gene ID" value="A4A49_58290"/>
</dbReference>